<keyword evidence="3" id="KW-1185">Reference proteome</keyword>
<organism evidence="2 3">
    <name type="scientific">Pisolithus microcarpus 441</name>
    <dbReference type="NCBI Taxonomy" id="765257"/>
    <lineage>
        <taxon>Eukaryota</taxon>
        <taxon>Fungi</taxon>
        <taxon>Dikarya</taxon>
        <taxon>Basidiomycota</taxon>
        <taxon>Agaricomycotina</taxon>
        <taxon>Agaricomycetes</taxon>
        <taxon>Agaricomycetidae</taxon>
        <taxon>Boletales</taxon>
        <taxon>Sclerodermatineae</taxon>
        <taxon>Pisolithaceae</taxon>
        <taxon>Pisolithus</taxon>
    </lineage>
</organism>
<feature type="region of interest" description="Disordered" evidence="1">
    <location>
        <begin position="171"/>
        <end position="198"/>
    </location>
</feature>
<feature type="compositionally biased region" description="Polar residues" evidence="1">
    <location>
        <begin position="7"/>
        <end position="19"/>
    </location>
</feature>
<evidence type="ECO:0000313" key="3">
    <source>
        <dbReference type="Proteomes" id="UP000054018"/>
    </source>
</evidence>
<feature type="compositionally biased region" description="Basic residues" evidence="1">
    <location>
        <begin position="127"/>
        <end position="144"/>
    </location>
</feature>
<dbReference type="EMBL" id="KN833756">
    <property type="protein sequence ID" value="KIK21056.1"/>
    <property type="molecule type" value="Genomic_DNA"/>
</dbReference>
<evidence type="ECO:0000256" key="1">
    <source>
        <dbReference type="SAM" id="MobiDB-lite"/>
    </source>
</evidence>
<name>A0A0C9YWC1_9AGAM</name>
<feature type="compositionally biased region" description="Basic and acidic residues" evidence="1">
    <location>
        <begin position="89"/>
        <end position="110"/>
    </location>
</feature>
<dbReference type="InterPro" id="IPR022024">
    <property type="entry name" value="DUF3602"/>
</dbReference>
<reference evidence="2 3" key="1">
    <citation type="submission" date="2014-04" db="EMBL/GenBank/DDBJ databases">
        <authorList>
            <consortium name="DOE Joint Genome Institute"/>
            <person name="Kuo A."/>
            <person name="Kohler A."/>
            <person name="Costa M.D."/>
            <person name="Nagy L.G."/>
            <person name="Floudas D."/>
            <person name="Copeland A."/>
            <person name="Barry K.W."/>
            <person name="Cichocki N."/>
            <person name="Veneault-Fourrey C."/>
            <person name="LaButti K."/>
            <person name="Lindquist E.A."/>
            <person name="Lipzen A."/>
            <person name="Lundell T."/>
            <person name="Morin E."/>
            <person name="Murat C."/>
            <person name="Sun H."/>
            <person name="Tunlid A."/>
            <person name="Henrissat B."/>
            <person name="Grigoriev I.V."/>
            <person name="Hibbett D.S."/>
            <person name="Martin F."/>
            <person name="Nordberg H.P."/>
            <person name="Cantor M.N."/>
            <person name="Hua S.X."/>
        </authorList>
    </citation>
    <scope>NUCLEOTIDE SEQUENCE [LARGE SCALE GENOMIC DNA]</scope>
    <source>
        <strain evidence="2 3">441</strain>
    </source>
</reference>
<dbReference type="OrthoDB" id="2680548at2759"/>
<dbReference type="Pfam" id="PF12223">
    <property type="entry name" value="DUF3602"/>
    <property type="match status" value="1"/>
</dbReference>
<accession>A0A0C9YWC1</accession>
<gene>
    <name evidence="2" type="ORF">PISMIDRAFT_12566</name>
</gene>
<dbReference type="STRING" id="765257.A0A0C9YWC1"/>
<dbReference type="PANTHER" id="PTHR34693:SF1">
    <property type="entry name" value="PROTEIN PAR32"/>
    <property type="match status" value="1"/>
</dbReference>
<feature type="region of interest" description="Disordered" evidence="1">
    <location>
        <begin position="215"/>
        <end position="241"/>
    </location>
</feature>
<feature type="compositionally biased region" description="Low complexity" evidence="1">
    <location>
        <begin position="28"/>
        <end position="48"/>
    </location>
</feature>
<sequence>MALAQSLRLSLSTTRDPFTSSGRGGSGNIRRSSVGHSSEPPVDVSDVVSLREKEGSSSRFVSVGRGGVGNIQPPSPDLADHPLTAAILSEHRDTEDRYERQIRKRHEESKVVASSGRGGSGNISNNRRSKSRPPRSASVRKGRRKSSEHTNIDALHLINSESLANVASNIRGEGTSSGFEPGDSPSCSPTSQNLHERPRKMRKFLKIWKRSSHPRSSVSSLEGVSIADTTPNDVNQGDSDSSLDYHSLHRASMSHHSGDAASTISSYTSSGSRSLNSSHMSVRSLPTLPENREPLLCIALLYRRLTVFLTLLDCLDRVRSFAIYDAFLDFVHADLWYFVSSPLRLLDFCGHRHLPIQSFPFTRPILSSRSCRRSP</sequence>
<dbReference type="Proteomes" id="UP000054018">
    <property type="component" value="Unassembled WGS sequence"/>
</dbReference>
<dbReference type="PANTHER" id="PTHR34693">
    <property type="entry name" value="PROTEIN PAR32"/>
    <property type="match status" value="1"/>
</dbReference>
<reference evidence="3" key="2">
    <citation type="submission" date="2015-01" db="EMBL/GenBank/DDBJ databases">
        <title>Evolutionary Origins and Diversification of the Mycorrhizal Mutualists.</title>
        <authorList>
            <consortium name="DOE Joint Genome Institute"/>
            <consortium name="Mycorrhizal Genomics Consortium"/>
            <person name="Kohler A."/>
            <person name="Kuo A."/>
            <person name="Nagy L.G."/>
            <person name="Floudas D."/>
            <person name="Copeland A."/>
            <person name="Barry K.W."/>
            <person name="Cichocki N."/>
            <person name="Veneault-Fourrey C."/>
            <person name="LaButti K."/>
            <person name="Lindquist E.A."/>
            <person name="Lipzen A."/>
            <person name="Lundell T."/>
            <person name="Morin E."/>
            <person name="Murat C."/>
            <person name="Riley R."/>
            <person name="Ohm R."/>
            <person name="Sun H."/>
            <person name="Tunlid A."/>
            <person name="Henrissat B."/>
            <person name="Grigoriev I.V."/>
            <person name="Hibbett D.S."/>
            <person name="Martin F."/>
        </authorList>
    </citation>
    <scope>NUCLEOTIDE SEQUENCE [LARGE SCALE GENOMIC DNA]</scope>
    <source>
        <strain evidence="3">441</strain>
    </source>
</reference>
<protein>
    <submittedName>
        <fullName evidence="2">Uncharacterized protein</fullName>
    </submittedName>
</protein>
<proteinExistence type="predicted"/>
<evidence type="ECO:0000313" key="2">
    <source>
        <dbReference type="EMBL" id="KIK21056.1"/>
    </source>
</evidence>
<feature type="region of interest" description="Disordered" evidence="1">
    <location>
        <begin position="1"/>
        <end position="154"/>
    </location>
</feature>
<feature type="compositionally biased region" description="Polar residues" evidence="1">
    <location>
        <begin position="227"/>
        <end position="237"/>
    </location>
</feature>
<dbReference type="AlphaFoldDB" id="A0A0C9YWC1"/>
<dbReference type="HOGENOM" id="CLU_062665_0_0_1"/>
<dbReference type="InterPro" id="IPR053203">
    <property type="entry name" value="Cisplatin_resist-associated"/>
</dbReference>